<reference evidence="2" key="1">
    <citation type="submission" date="2016-01" db="EMBL/GenBank/DDBJ databases">
        <authorList>
            <person name="Peeters C."/>
        </authorList>
    </citation>
    <scope>NUCLEOTIDE SEQUENCE</scope>
    <source>
        <strain evidence="2">LMG 29322</strain>
    </source>
</reference>
<dbReference type="OrthoDB" id="5522031at2"/>
<dbReference type="CDD" id="cd00519">
    <property type="entry name" value="Lipase_3"/>
    <property type="match status" value="1"/>
</dbReference>
<accession>A0A157ZJJ4</accession>
<comment type="caution">
    <text evidence="2">The sequence shown here is derived from an EMBL/GenBank/DDBJ whole genome shotgun (WGS) entry which is preliminary data.</text>
</comment>
<dbReference type="InterPro" id="IPR051218">
    <property type="entry name" value="Sec_MonoDiacylglyc_Lipase"/>
</dbReference>
<dbReference type="GO" id="GO:0006629">
    <property type="term" value="P:lipid metabolic process"/>
    <property type="evidence" value="ECO:0007669"/>
    <property type="project" value="InterPro"/>
</dbReference>
<evidence type="ECO:0000313" key="2">
    <source>
        <dbReference type="EMBL" id="SAK45609.1"/>
    </source>
</evidence>
<keyword evidence="3" id="KW-1185">Reference proteome</keyword>
<name>A0A157ZJJ4_9BURK</name>
<protein>
    <submittedName>
        <fullName evidence="2">Lipase (Class 3)</fullName>
    </submittedName>
</protein>
<dbReference type="PANTHER" id="PTHR45856:SF11">
    <property type="entry name" value="FUNGAL LIPASE-LIKE DOMAIN-CONTAINING PROTEIN"/>
    <property type="match status" value="1"/>
</dbReference>
<dbReference type="InterPro" id="IPR029058">
    <property type="entry name" value="AB_hydrolase_fold"/>
</dbReference>
<dbReference type="InterPro" id="IPR002921">
    <property type="entry name" value="Fungal_lipase-type"/>
</dbReference>
<dbReference type="Gene3D" id="3.40.50.1820">
    <property type="entry name" value="alpha/beta hydrolase"/>
    <property type="match status" value="1"/>
</dbReference>
<dbReference type="STRING" id="1777140.AWB79_01011"/>
<dbReference type="RefSeq" id="WP_061166280.1">
    <property type="nucleotide sequence ID" value="NZ_FCOA02000002.1"/>
</dbReference>
<sequence length="278" mass="30260">MPIDYDPSSEALLHPGLRPTLFEASKVVGTVPLAAEAARLAYVDIANDEGMTKLTAALATQGFTGVTPFTSAETDSQAFGAFRVADRTTLLAFRGTEPDKPEDLLIDATFFFEPWQHGRVHRGFARATLSLQPQINDYLRARQATSGTLILCGHSLGAALATLFASLLPDVTLVTIGSPRVGDQVFVDSLSAVKTTRIVDCCDAVTKLPPFPGWRHVGETHFITHEGELVVDPAPEFISDDERAGRASYLAHYALHRGNVHVREFADHAPINYLRAFF</sequence>
<organism evidence="2 3">
    <name type="scientific">Caballeronia hypogeia</name>
    <dbReference type="NCBI Taxonomy" id="1777140"/>
    <lineage>
        <taxon>Bacteria</taxon>
        <taxon>Pseudomonadati</taxon>
        <taxon>Pseudomonadota</taxon>
        <taxon>Betaproteobacteria</taxon>
        <taxon>Burkholderiales</taxon>
        <taxon>Burkholderiaceae</taxon>
        <taxon>Caballeronia</taxon>
    </lineage>
</organism>
<dbReference type="Pfam" id="PF01764">
    <property type="entry name" value="Lipase_3"/>
    <property type="match status" value="1"/>
</dbReference>
<dbReference type="AlphaFoldDB" id="A0A157ZJJ4"/>
<evidence type="ECO:0000313" key="3">
    <source>
        <dbReference type="Proteomes" id="UP000054851"/>
    </source>
</evidence>
<dbReference type="Proteomes" id="UP000054851">
    <property type="component" value="Unassembled WGS sequence"/>
</dbReference>
<dbReference type="EMBL" id="FCOA02000002">
    <property type="protein sequence ID" value="SAK45609.1"/>
    <property type="molecule type" value="Genomic_DNA"/>
</dbReference>
<dbReference type="SUPFAM" id="SSF53474">
    <property type="entry name" value="alpha/beta-Hydrolases"/>
    <property type="match status" value="1"/>
</dbReference>
<proteinExistence type="predicted"/>
<gene>
    <name evidence="2" type="ORF">AWB79_01011</name>
</gene>
<dbReference type="PANTHER" id="PTHR45856">
    <property type="entry name" value="ALPHA/BETA-HYDROLASES SUPERFAMILY PROTEIN"/>
    <property type="match status" value="1"/>
</dbReference>
<feature type="domain" description="Fungal lipase-type" evidence="1">
    <location>
        <begin position="91"/>
        <end position="210"/>
    </location>
</feature>
<evidence type="ECO:0000259" key="1">
    <source>
        <dbReference type="Pfam" id="PF01764"/>
    </source>
</evidence>